<feature type="transmembrane region" description="Helical" evidence="5">
    <location>
        <begin position="186"/>
        <end position="206"/>
    </location>
</feature>
<reference evidence="7" key="1">
    <citation type="journal article" date="2021" name="Nat. Commun.">
        <title>Genetic determinants of endophytism in the Arabidopsis root mycobiome.</title>
        <authorList>
            <person name="Mesny F."/>
            <person name="Miyauchi S."/>
            <person name="Thiergart T."/>
            <person name="Pickel B."/>
            <person name="Atanasova L."/>
            <person name="Karlsson M."/>
            <person name="Huettel B."/>
            <person name="Barry K.W."/>
            <person name="Haridas S."/>
            <person name="Chen C."/>
            <person name="Bauer D."/>
            <person name="Andreopoulos W."/>
            <person name="Pangilinan J."/>
            <person name="LaButti K."/>
            <person name="Riley R."/>
            <person name="Lipzen A."/>
            <person name="Clum A."/>
            <person name="Drula E."/>
            <person name="Henrissat B."/>
            <person name="Kohler A."/>
            <person name="Grigoriev I.V."/>
            <person name="Martin F.M."/>
            <person name="Hacquard S."/>
        </authorList>
    </citation>
    <scope>NUCLEOTIDE SEQUENCE</scope>
    <source>
        <strain evidence="7">MPI-CAGE-CH-0230</strain>
    </source>
</reference>
<evidence type="ECO:0000259" key="6">
    <source>
        <dbReference type="PROSITE" id="PS50850"/>
    </source>
</evidence>
<dbReference type="InterPro" id="IPR036259">
    <property type="entry name" value="MFS_trans_sf"/>
</dbReference>
<feature type="transmembrane region" description="Helical" evidence="5">
    <location>
        <begin position="296"/>
        <end position="319"/>
    </location>
</feature>
<dbReference type="InterPro" id="IPR011701">
    <property type="entry name" value="MFS"/>
</dbReference>
<dbReference type="GO" id="GO:0016020">
    <property type="term" value="C:membrane"/>
    <property type="evidence" value="ECO:0007669"/>
    <property type="project" value="UniProtKB-SubCell"/>
</dbReference>
<feature type="transmembrane region" description="Helical" evidence="5">
    <location>
        <begin position="331"/>
        <end position="350"/>
    </location>
</feature>
<dbReference type="GeneID" id="70179798"/>
<dbReference type="AlphaFoldDB" id="A0A9P8Y1V1"/>
<evidence type="ECO:0000313" key="7">
    <source>
        <dbReference type="EMBL" id="KAH7027319.1"/>
    </source>
</evidence>
<organism evidence="7 8">
    <name type="scientific">Microdochium trichocladiopsis</name>
    <dbReference type="NCBI Taxonomy" id="1682393"/>
    <lineage>
        <taxon>Eukaryota</taxon>
        <taxon>Fungi</taxon>
        <taxon>Dikarya</taxon>
        <taxon>Ascomycota</taxon>
        <taxon>Pezizomycotina</taxon>
        <taxon>Sordariomycetes</taxon>
        <taxon>Xylariomycetidae</taxon>
        <taxon>Xylariales</taxon>
        <taxon>Microdochiaceae</taxon>
        <taxon>Microdochium</taxon>
    </lineage>
</organism>
<accession>A0A9P8Y1V1</accession>
<evidence type="ECO:0000256" key="2">
    <source>
        <dbReference type="ARBA" id="ARBA00022692"/>
    </source>
</evidence>
<evidence type="ECO:0000256" key="3">
    <source>
        <dbReference type="ARBA" id="ARBA00022989"/>
    </source>
</evidence>
<feature type="transmembrane region" description="Helical" evidence="5">
    <location>
        <begin position="461"/>
        <end position="484"/>
    </location>
</feature>
<protein>
    <submittedName>
        <fullName evidence="7">Major facilitator superfamily transporter</fullName>
    </submittedName>
</protein>
<keyword evidence="3 5" id="KW-1133">Transmembrane helix</keyword>
<evidence type="ECO:0000313" key="8">
    <source>
        <dbReference type="Proteomes" id="UP000756346"/>
    </source>
</evidence>
<feature type="transmembrane region" description="Helical" evidence="5">
    <location>
        <begin position="151"/>
        <end position="174"/>
    </location>
</feature>
<dbReference type="PANTHER" id="PTHR23507:SF1">
    <property type="entry name" value="FI18259P1-RELATED"/>
    <property type="match status" value="1"/>
</dbReference>
<comment type="subcellular location">
    <subcellularLocation>
        <location evidence="1">Membrane</location>
        <topology evidence="1">Multi-pass membrane protein</topology>
    </subcellularLocation>
</comment>
<dbReference type="PROSITE" id="PS50850">
    <property type="entry name" value="MFS"/>
    <property type="match status" value="1"/>
</dbReference>
<comment type="caution">
    <text evidence="7">The sequence shown here is derived from an EMBL/GenBank/DDBJ whole genome shotgun (WGS) entry which is preliminary data.</text>
</comment>
<dbReference type="Pfam" id="PF07690">
    <property type="entry name" value="MFS_1"/>
    <property type="match status" value="1"/>
</dbReference>
<name>A0A9P8Y1V1_9PEZI</name>
<feature type="transmembrane region" description="Helical" evidence="5">
    <location>
        <begin position="429"/>
        <end position="449"/>
    </location>
</feature>
<dbReference type="PANTHER" id="PTHR23507">
    <property type="entry name" value="ZGC:174356"/>
    <property type="match status" value="1"/>
</dbReference>
<keyword evidence="4 5" id="KW-0472">Membrane</keyword>
<sequence>MVVNEQTPLLAAPTPATRPEDLAAAYRRTVLILCFVVIIIIEIGASFFAMASTAVAERNICLEEPQDLRDGEDYGDCKGTAVQGRLAMLQGWQMTTECLPGIIGAIPYGLLADQWGRRPVIILSLTGNILSMMFIVVVLYIPSIFSPEAMLAAPVFTLIGGSTMVTSAMAYTMIADIVPVDDRATVFFQFGAAFAVAELVSGPMAGAIMMKSNWLCMLLGLGLWIVATLLCFLAPETLRVRRLAEQLAGNSTETVESTETGANRVRDHQSLLAQTVHQIRCGAAEVREFGVHNRGLMFLMLSLVFVVLSKFVQILLLQFTRKKFNWSWSQAAFLLTIRSGSNLASSLIILPAISKLLTLKFSFSPVVKDAFIARATGIAGVFGALMIAFAPDPFTLSFGLVVFGLAGGMAVAIRSLLNALVESHHVGMLNTVLSLLEQAGLMVAGPLFSKALKTGIQLGGGWIGLPFLVAAVYMAVATGIVFMFRVPKSMRGYTGGDSEDEEERLHS</sequence>
<feature type="transmembrane region" description="Helical" evidence="5">
    <location>
        <begin position="371"/>
        <end position="390"/>
    </location>
</feature>
<dbReference type="OrthoDB" id="194139at2759"/>
<gene>
    <name evidence="7" type="ORF">B0I36DRAFT_246796</name>
</gene>
<evidence type="ECO:0000256" key="4">
    <source>
        <dbReference type="ARBA" id="ARBA00023136"/>
    </source>
</evidence>
<dbReference type="EMBL" id="JAGTJQ010000007">
    <property type="protein sequence ID" value="KAH7027319.1"/>
    <property type="molecule type" value="Genomic_DNA"/>
</dbReference>
<evidence type="ECO:0000256" key="5">
    <source>
        <dbReference type="SAM" id="Phobius"/>
    </source>
</evidence>
<feature type="transmembrane region" description="Helical" evidence="5">
    <location>
        <begin position="30"/>
        <end position="50"/>
    </location>
</feature>
<proteinExistence type="predicted"/>
<dbReference type="Proteomes" id="UP000756346">
    <property type="component" value="Unassembled WGS sequence"/>
</dbReference>
<evidence type="ECO:0000256" key="1">
    <source>
        <dbReference type="ARBA" id="ARBA00004141"/>
    </source>
</evidence>
<feature type="domain" description="Major facilitator superfamily (MFS) profile" evidence="6">
    <location>
        <begin position="37"/>
        <end position="489"/>
    </location>
</feature>
<dbReference type="RefSeq" id="XP_046010118.1">
    <property type="nucleotide sequence ID" value="XM_046150252.1"/>
</dbReference>
<feature type="transmembrane region" description="Helical" evidence="5">
    <location>
        <begin position="120"/>
        <end position="145"/>
    </location>
</feature>
<dbReference type="GO" id="GO:0022857">
    <property type="term" value="F:transmembrane transporter activity"/>
    <property type="evidence" value="ECO:0007669"/>
    <property type="project" value="InterPro"/>
</dbReference>
<keyword evidence="2 5" id="KW-0812">Transmembrane</keyword>
<feature type="transmembrane region" description="Helical" evidence="5">
    <location>
        <begin position="396"/>
        <end position="417"/>
    </location>
</feature>
<dbReference type="Gene3D" id="1.20.1250.20">
    <property type="entry name" value="MFS general substrate transporter like domains"/>
    <property type="match status" value="1"/>
</dbReference>
<dbReference type="SUPFAM" id="SSF103473">
    <property type="entry name" value="MFS general substrate transporter"/>
    <property type="match status" value="1"/>
</dbReference>
<keyword evidence="8" id="KW-1185">Reference proteome</keyword>
<dbReference type="InterPro" id="IPR020846">
    <property type="entry name" value="MFS_dom"/>
</dbReference>
<feature type="transmembrane region" description="Helical" evidence="5">
    <location>
        <begin position="212"/>
        <end position="233"/>
    </location>
</feature>